<dbReference type="EMBL" id="JABFUD020000008">
    <property type="protein sequence ID" value="KAI5077022.1"/>
    <property type="molecule type" value="Genomic_DNA"/>
</dbReference>
<dbReference type="PRINTS" id="PR00367">
    <property type="entry name" value="ETHRSPELEMNT"/>
</dbReference>
<accession>A0A9D4V110</accession>
<comment type="subcellular location">
    <subcellularLocation>
        <location evidence="1">Nucleus</location>
    </subcellularLocation>
</comment>
<evidence type="ECO:0000256" key="6">
    <source>
        <dbReference type="ARBA" id="ARBA00023163"/>
    </source>
</evidence>
<dbReference type="Gene3D" id="3.30.730.10">
    <property type="entry name" value="AP2/ERF domain"/>
    <property type="match status" value="1"/>
</dbReference>
<dbReference type="InterPro" id="IPR036955">
    <property type="entry name" value="AP2/ERF_dom_sf"/>
</dbReference>
<dbReference type="GO" id="GO:0003700">
    <property type="term" value="F:DNA-binding transcription factor activity"/>
    <property type="evidence" value="ECO:0007669"/>
    <property type="project" value="InterPro"/>
</dbReference>
<dbReference type="FunFam" id="3.30.730.10:FF:000001">
    <property type="entry name" value="Ethylene-responsive transcription factor 2"/>
    <property type="match status" value="1"/>
</dbReference>
<keyword evidence="3" id="KW-0346">Stress response</keyword>
<dbReference type="SMART" id="SM00380">
    <property type="entry name" value="AP2"/>
    <property type="match status" value="1"/>
</dbReference>
<dbReference type="Proteomes" id="UP000886520">
    <property type="component" value="Chromosome 8"/>
</dbReference>
<dbReference type="GO" id="GO:0005634">
    <property type="term" value="C:nucleus"/>
    <property type="evidence" value="ECO:0007669"/>
    <property type="project" value="UniProtKB-SubCell"/>
</dbReference>
<feature type="compositionally biased region" description="Low complexity" evidence="9">
    <location>
        <begin position="162"/>
        <end position="179"/>
    </location>
</feature>
<comment type="caution">
    <text evidence="11">The sequence shown here is derived from an EMBL/GenBank/DDBJ whole genome shotgun (WGS) entry which is preliminary data.</text>
</comment>
<keyword evidence="5" id="KW-0010">Activator</keyword>
<feature type="region of interest" description="Disordered" evidence="9">
    <location>
        <begin position="161"/>
        <end position="189"/>
    </location>
</feature>
<keyword evidence="4" id="KW-0238">DNA-binding</keyword>
<evidence type="ECO:0000313" key="11">
    <source>
        <dbReference type="EMBL" id="KAI5077022.1"/>
    </source>
</evidence>
<keyword evidence="7" id="KW-0539">Nucleus</keyword>
<feature type="domain" description="AP2/ERF" evidence="10">
    <location>
        <begin position="82"/>
        <end position="139"/>
    </location>
</feature>
<dbReference type="InterPro" id="IPR001471">
    <property type="entry name" value="AP2/ERF_dom"/>
</dbReference>
<reference evidence="11" key="1">
    <citation type="submission" date="2021-01" db="EMBL/GenBank/DDBJ databases">
        <title>Adiantum capillus-veneris genome.</title>
        <authorList>
            <person name="Fang Y."/>
            <person name="Liao Q."/>
        </authorList>
    </citation>
    <scope>NUCLEOTIDE SEQUENCE</scope>
    <source>
        <strain evidence="11">H3</strain>
        <tissue evidence="11">Leaf</tissue>
    </source>
</reference>
<keyword evidence="12" id="KW-1185">Reference proteome</keyword>
<evidence type="ECO:0000256" key="4">
    <source>
        <dbReference type="ARBA" id="ARBA00023125"/>
    </source>
</evidence>
<dbReference type="GO" id="GO:0003677">
    <property type="term" value="F:DNA binding"/>
    <property type="evidence" value="ECO:0007669"/>
    <property type="project" value="UniProtKB-KW"/>
</dbReference>
<evidence type="ECO:0000256" key="1">
    <source>
        <dbReference type="ARBA" id="ARBA00004123"/>
    </source>
</evidence>
<gene>
    <name evidence="11" type="ORF">GOP47_0009087</name>
</gene>
<dbReference type="AlphaFoldDB" id="A0A9D4V110"/>
<evidence type="ECO:0000256" key="2">
    <source>
        <dbReference type="ARBA" id="ARBA00023015"/>
    </source>
</evidence>
<evidence type="ECO:0000313" key="12">
    <source>
        <dbReference type="Proteomes" id="UP000886520"/>
    </source>
</evidence>
<keyword evidence="2" id="KW-0805">Transcription regulation</keyword>
<evidence type="ECO:0000256" key="3">
    <source>
        <dbReference type="ARBA" id="ARBA00023016"/>
    </source>
</evidence>
<proteinExistence type="inferred from homology"/>
<dbReference type="PROSITE" id="PS51032">
    <property type="entry name" value="AP2_ERF"/>
    <property type="match status" value="1"/>
</dbReference>
<evidence type="ECO:0000256" key="7">
    <source>
        <dbReference type="ARBA" id="ARBA00023242"/>
    </source>
</evidence>
<evidence type="ECO:0000259" key="10">
    <source>
        <dbReference type="PROSITE" id="PS51032"/>
    </source>
</evidence>
<dbReference type="OrthoDB" id="550883at2759"/>
<sequence length="418" mass="45862">MILAERIVKHRRRRAISRPRSHGCETVEEILAWWAHQNQQNKEEQGITTGTAALRKVRKAPAKGSKKGCMKGKGGPDNAYCNYRGVRQRVWGKWVAEIREPNHGERLWLGTFTTAREAALVYDQAARILYGSSARLNLPEVADFNAFPSLASTAPKLEAIQTSSPTSSGMVSSLSSLSGPKEEDAGATDKMSVPEWLEGRHGSLSFQEEVDMPKPTVLPSHFEGGNKMQVPFTRKTAALPNLHPSSAECATVDSQMDTSFLNFERDSKPTVSPLNSSGWGCEMQLQSVEESAFPPSCYPSSAEFANADGQQDMPSLDFGLSLPVLPFEDELTACLSSDGELQDWEYFDPDELLRFLDHDSRDAAVPCMETTSRLQAGSCWQGGFPEALNGDVTEEQLASFLATDPQQSFLNAAYVGCI</sequence>
<comment type="similarity">
    <text evidence="8">Belongs to the AP2/ERF transcription factor family. ERF subfamily.</text>
</comment>
<dbReference type="PANTHER" id="PTHR31241">
    <property type="entry name" value="DEHYDRATION-RESPONSIVE ELEMENT-BINDING PROTEIN 2C"/>
    <property type="match status" value="1"/>
</dbReference>
<dbReference type="CDD" id="cd00018">
    <property type="entry name" value="AP2"/>
    <property type="match status" value="1"/>
</dbReference>
<evidence type="ECO:0000256" key="8">
    <source>
        <dbReference type="ARBA" id="ARBA00024343"/>
    </source>
</evidence>
<dbReference type="Pfam" id="PF00847">
    <property type="entry name" value="AP2"/>
    <property type="match status" value="1"/>
</dbReference>
<dbReference type="SUPFAM" id="SSF54171">
    <property type="entry name" value="DNA-binding domain"/>
    <property type="match status" value="1"/>
</dbReference>
<evidence type="ECO:0000256" key="5">
    <source>
        <dbReference type="ARBA" id="ARBA00023159"/>
    </source>
</evidence>
<name>A0A9D4V110_ADICA</name>
<dbReference type="PANTHER" id="PTHR31241:SF62">
    <property type="entry name" value="DEHYDRATION-RESPONSIVE ELEMENT-BINDING PROTEIN 2D"/>
    <property type="match status" value="1"/>
</dbReference>
<dbReference type="InterPro" id="IPR016177">
    <property type="entry name" value="DNA-bd_dom_sf"/>
</dbReference>
<organism evidence="11 12">
    <name type="scientific">Adiantum capillus-veneris</name>
    <name type="common">Maidenhair fern</name>
    <dbReference type="NCBI Taxonomy" id="13818"/>
    <lineage>
        <taxon>Eukaryota</taxon>
        <taxon>Viridiplantae</taxon>
        <taxon>Streptophyta</taxon>
        <taxon>Embryophyta</taxon>
        <taxon>Tracheophyta</taxon>
        <taxon>Polypodiopsida</taxon>
        <taxon>Polypodiidae</taxon>
        <taxon>Polypodiales</taxon>
        <taxon>Pteridineae</taxon>
        <taxon>Pteridaceae</taxon>
        <taxon>Vittarioideae</taxon>
        <taxon>Adiantum</taxon>
    </lineage>
</organism>
<keyword evidence="6" id="KW-0804">Transcription</keyword>
<protein>
    <recommendedName>
        <fullName evidence="10">AP2/ERF domain-containing protein</fullName>
    </recommendedName>
</protein>
<evidence type="ECO:0000256" key="9">
    <source>
        <dbReference type="SAM" id="MobiDB-lite"/>
    </source>
</evidence>